<evidence type="ECO:0000313" key="3">
    <source>
        <dbReference type="EMBL" id="OZS77027.1"/>
    </source>
</evidence>
<gene>
    <name evidence="3" type="ORF">CF394_13855</name>
</gene>
<accession>A0A264W1W1</accession>
<keyword evidence="1" id="KW-0175">Coiled coil</keyword>
<feature type="coiled-coil region" evidence="1">
    <location>
        <begin position="40"/>
        <end position="67"/>
    </location>
</feature>
<dbReference type="EMBL" id="NOKQ01000310">
    <property type="protein sequence ID" value="OZS77027.1"/>
    <property type="molecule type" value="Genomic_DNA"/>
</dbReference>
<proteinExistence type="predicted"/>
<comment type="caution">
    <text evidence="3">The sequence shown here is derived from an EMBL/GenBank/DDBJ whole genome shotgun (WGS) entry which is preliminary data.</text>
</comment>
<keyword evidence="4" id="KW-1185">Reference proteome</keyword>
<reference evidence="3 4" key="1">
    <citation type="submission" date="2017-07" db="EMBL/GenBank/DDBJ databases">
        <title>Tetzosporium hominis gen.nov. sp.nov.</title>
        <authorList>
            <person name="Tetz G."/>
            <person name="Tetz V."/>
        </authorList>
    </citation>
    <scope>NUCLEOTIDE SEQUENCE [LARGE SCALE GENOMIC DNA]</scope>
    <source>
        <strain evidence="3 4">VT-49</strain>
    </source>
</reference>
<evidence type="ECO:0000313" key="4">
    <source>
        <dbReference type="Proteomes" id="UP000217065"/>
    </source>
</evidence>
<evidence type="ECO:0000256" key="2">
    <source>
        <dbReference type="SAM" id="Phobius"/>
    </source>
</evidence>
<organism evidence="3 4">
    <name type="scientific">Tetzosporium hominis</name>
    <dbReference type="NCBI Taxonomy" id="2020506"/>
    <lineage>
        <taxon>Bacteria</taxon>
        <taxon>Bacillati</taxon>
        <taxon>Bacillota</taxon>
        <taxon>Bacilli</taxon>
        <taxon>Bacillales</taxon>
        <taxon>Caryophanaceae</taxon>
        <taxon>Tetzosporium</taxon>
    </lineage>
</organism>
<dbReference type="Proteomes" id="UP000217065">
    <property type="component" value="Unassembled WGS sequence"/>
</dbReference>
<feature type="transmembrane region" description="Helical" evidence="2">
    <location>
        <begin position="20"/>
        <end position="40"/>
    </location>
</feature>
<sequence>MFNLLFLYLYFPEDKTEYIPVVLQLVAVLILAAFVIRWLLKRSAIEAEQARQLEERLKAEKEQEQSK</sequence>
<keyword evidence="2" id="KW-0812">Transmembrane</keyword>
<protein>
    <submittedName>
        <fullName evidence="3">Uncharacterized protein</fullName>
    </submittedName>
</protein>
<dbReference type="OrthoDB" id="2390218at2"/>
<name>A0A264W1W1_9BACL</name>
<keyword evidence="2" id="KW-0472">Membrane</keyword>
<keyword evidence="2" id="KW-1133">Transmembrane helix</keyword>
<evidence type="ECO:0000256" key="1">
    <source>
        <dbReference type="SAM" id="Coils"/>
    </source>
</evidence>
<dbReference type="RefSeq" id="WP_094944401.1">
    <property type="nucleotide sequence ID" value="NZ_NOKQ01000310.1"/>
</dbReference>
<dbReference type="AlphaFoldDB" id="A0A264W1W1"/>